<keyword evidence="5" id="KW-1185">Reference proteome</keyword>
<feature type="domain" description="Glycosyltransferase subfamily 4-like N-terminal" evidence="3">
    <location>
        <begin position="28"/>
        <end position="156"/>
    </location>
</feature>
<evidence type="ECO:0000259" key="3">
    <source>
        <dbReference type="Pfam" id="PF13439"/>
    </source>
</evidence>
<dbReference type="RefSeq" id="WP_377962694.1">
    <property type="nucleotide sequence ID" value="NZ_JBHZOL010000031.1"/>
</dbReference>
<reference evidence="4 5" key="1">
    <citation type="submission" date="2024-10" db="EMBL/GenBank/DDBJ databases">
        <authorList>
            <person name="Ratan Roy A."/>
            <person name="Morales Sandoval P.H."/>
            <person name="De Los Santos Villalobos S."/>
            <person name="Chakraborty S."/>
            <person name="Mukherjee J."/>
        </authorList>
    </citation>
    <scope>NUCLEOTIDE SEQUENCE [LARGE SCALE GENOMIC DNA]</scope>
    <source>
        <strain evidence="4 5">S1</strain>
    </source>
</reference>
<dbReference type="InterPro" id="IPR001296">
    <property type="entry name" value="Glyco_trans_1"/>
</dbReference>
<dbReference type="Gene3D" id="3.40.50.2000">
    <property type="entry name" value="Glycogen Phosphorylase B"/>
    <property type="match status" value="2"/>
</dbReference>
<gene>
    <name evidence="4" type="ORF">ACFVKH_05310</name>
</gene>
<organism evidence="4 5">
    <name type="scientific">Almyronema epifaneia S1</name>
    <dbReference type="NCBI Taxonomy" id="2991925"/>
    <lineage>
        <taxon>Bacteria</taxon>
        <taxon>Bacillati</taxon>
        <taxon>Cyanobacteriota</taxon>
        <taxon>Cyanophyceae</taxon>
        <taxon>Nodosilineales</taxon>
        <taxon>Nodosilineaceae</taxon>
        <taxon>Almyronema</taxon>
        <taxon>Almyronema epifaneia</taxon>
    </lineage>
</organism>
<dbReference type="EMBL" id="JBHZOL010000031">
    <property type="protein sequence ID" value="MFE4105685.1"/>
    <property type="molecule type" value="Genomic_DNA"/>
</dbReference>
<proteinExistence type="predicted"/>
<evidence type="ECO:0000313" key="5">
    <source>
        <dbReference type="Proteomes" id="UP001600165"/>
    </source>
</evidence>
<dbReference type="Pfam" id="PF13439">
    <property type="entry name" value="Glyco_transf_4"/>
    <property type="match status" value="1"/>
</dbReference>
<keyword evidence="4" id="KW-0328">Glycosyltransferase</keyword>
<name>A0ABW6IDG6_9CYAN</name>
<evidence type="ECO:0000313" key="4">
    <source>
        <dbReference type="EMBL" id="MFE4105685.1"/>
    </source>
</evidence>
<accession>A0ABW6IDG6</accession>
<dbReference type="PANTHER" id="PTHR46401">
    <property type="entry name" value="GLYCOSYLTRANSFERASE WBBK-RELATED"/>
    <property type="match status" value="1"/>
</dbReference>
<evidence type="ECO:0000256" key="1">
    <source>
        <dbReference type="ARBA" id="ARBA00022679"/>
    </source>
</evidence>
<feature type="domain" description="Glycosyl transferase family 1" evidence="2">
    <location>
        <begin position="170"/>
        <end position="319"/>
    </location>
</feature>
<protein>
    <submittedName>
        <fullName evidence="4">Glycosyltransferase</fullName>
        <ecNumber evidence="4">2.4.-.-</ecNumber>
    </submittedName>
</protein>
<dbReference type="InterPro" id="IPR028098">
    <property type="entry name" value="Glyco_trans_4-like_N"/>
</dbReference>
<dbReference type="EC" id="2.4.-.-" evidence="4"/>
<dbReference type="Proteomes" id="UP001600165">
    <property type="component" value="Unassembled WGS sequence"/>
</dbReference>
<dbReference type="PANTHER" id="PTHR46401:SF2">
    <property type="entry name" value="GLYCOSYLTRANSFERASE WBBK-RELATED"/>
    <property type="match status" value="1"/>
</dbReference>
<comment type="caution">
    <text evidence="4">The sequence shown here is derived from an EMBL/GenBank/DDBJ whole genome shotgun (WGS) entry which is preliminary data.</text>
</comment>
<keyword evidence="1 4" id="KW-0808">Transferase</keyword>
<sequence>MKILMIAKLGPESAYLRLFKKNLALHNVEIDFFNYYQRKQIFPIFLQVFWSTSKYDVVHFHWTHPYILANSFAVTLLYSCQFLVDAFLLRLSGAKIVWTIHNHLSHDGRFKNLDRLVSQLLARMANKIVLLNQTTADMLSQSYSFPLTKAVIIPHGNYKNYYGSAIQQADARKTLDLPLQGKIYLSLGLIKAYKGLENLINVWTSCSALNPDDYLLIVGKVASENYAKVIQEKVSQTPNIILKAGFVKDDKIHLFYSAADIAIFPFKEVLNSGSLILAMTYSKPVIAPNFESIAEVLDHATHLLYNPEDPEGLVNALIKSKEVDLNQLTLLTDEACDKLDWENISQLTLDLYQTV</sequence>
<dbReference type="Pfam" id="PF00534">
    <property type="entry name" value="Glycos_transf_1"/>
    <property type="match status" value="1"/>
</dbReference>
<evidence type="ECO:0000259" key="2">
    <source>
        <dbReference type="Pfam" id="PF00534"/>
    </source>
</evidence>
<dbReference type="SUPFAM" id="SSF53756">
    <property type="entry name" value="UDP-Glycosyltransferase/glycogen phosphorylase"/>
    <property type="match status" value="1"/>
</dbReference>
<dbReference type="GO" id="GO:0016757">
    <property type="term" value="F:glycosyltransferase activity"/>
    <property type="evidence" value="ECO:0007669"/>
    <property type="project" value="UniProtKB-KW"/>
</dbReference>